<evidence type="ECO:0000313" key="1">
    <source>
        <dbReference type="EMBL" id="KAL0932631.1"/>
    </source>
</evidence>
<name>A0ACC3YLN7_COLTU</name>
<organism evidence="1 2">
    <name type="scientific">Colletotrichum truncatum</name>
    <name type="common">Anthracnose fungus</name>
    <name type="synonym">Colletotrichum capsici</name>
    <dbReference type="NCBI Taxonomy" id="5467"/>
    <lineage>
        <taxon>Eukaryota</taxon>
        <taxon>Fungi</taxon>
        <taxon>Dikarya</taxon>
        <taxon>Ascomycota</taxon>
        <taxon>Pezizomycotina</taxon>
        <taxon>Sordariomycetes</taxon>
        <taxon>Hypocreomycetidae</taxon>
        <taxon>Glomerellales</taxon>
        <taxon>Glomerellaceae</taxon>
        <taxon>Colletotrichum</taxon>
        <taxon>Colletotrichum truncatum species complex</taxon>
    </lineage>
</organism>
<reference evidence="1 2" key="1">
    <citation type="journal article" date="2020" name="Phytopathology">
        <title>Genome Sequence Resources of Colletotrichum truncatum, C. plurivorum, C. musicola, and C. sojae: Four Species Pathogenic to Soybean (Glycine max).</title>
        <authorList>
            <person name="Rogerio F."/>
            <person name="Boufleur T.R."/>
            <person name="Ciampi-Guillardi M."/>
            <person name="Sukno S.A."/>
            <person name="Thon M.R."/>
            <person name="Massola Junior N.S."/>
            <person name="Baroncelli R."/>
        </authorList>
    </citation>
    <scope>NUCLEOTIDE SEQUENCE [LARGE SCALE GENOMIC DNA]</scope>
    <source>
        <strain evidence="1 2">CMES1059</strain>
    </source>
</reference>
<evidence type="ECO:0000313" key="2">
    <source>
        <dbReference type="Proteomes" id="UP000805649"/>
    </source>
</evidence>
<accession>A0ACC3YLN7</accession>
<gene>
    <name evidence="1" type="ORF">CTRU02_211594</name>
</gene>
<proteinExistence type="predicted"/>
<dbReference type="Proteomes" id="UP000805649">
    <property type="component" value="Unassembled WGS sequence"/>
</dbReference>
<dbReference type="EMBL" id="VUJX02000008">
    <property type="protein sequence ID" value="KAL0932631.1"/>
    <property type="molecule type" value="Genomic_DNA"/>
</dbReference>
<comment type="caution">
    <text evidence="1">The sequence shown here is derived from an EMBL/GenBank/DDBJ whole genome shotgun (WGS) entry which is preliminary data.</text>
</comment>
<sequence length="27" mass="2824">MGIVAENRGVTVGSLYATREFGVGPKD</sequence>
<keyword evidence="2" id="KW-1185">Reference proteome</keyword>
<protein>
    <submittedName>
        <fullName evidence="1">Uncharacterized protein</fullName>
    </submittedName>
</protein>